<evidence type="ECO:0000256" key="1">
    <source>
        <dbReference type="SAM" id="MobiDB-lite"/>
    </source>
</evidence>
<keyword evidence="3" id="KW-1185">Reference proteome</keyword>
<dbReference type="AlphaFoldDB" id="A0A9W6YQF3"/>
<proteinExistence type="predicted"/>
<reference evidence="2" key="1">
    <citation type="submission" date="2023-04" db="EMBL/GenBank/DDBJ databases">
        <title>Phytophthora fragariaefolia NBRC 109709.</title>
        <authorList>
            <person name="Ichikawa N."/>
            <person name="Sato H."/>
            <person name="Tonouchi N."/>
        </authorList>
    </citation>
    <scope>NUCLEOTIDE SEQUENCE</scope>
    <source>
        <strain evidence="2">NBRC 109709</strain>
    </source>
</reference>
<dbReference type="EMBL" id="BSXT01019014">
    <property type="protein sequence ID" value="GMG17456.1"/>
    <property type="molecule type" value="Genomic_DNA"/>
</dbReference>
<evidence type="ECO:0000313" key="2">
    <source>
        <dbReference type="EMBL" id="GMG17456.1"/>
    </source>
</evidence>
<dbReference type="Proteomes" id="UP001165121">
    <property type="component" value="Unassembled WGS sequence"/>
</dbReference>
<organism evidence="2 3">
    <name type="scientific">Phytophthora fragariaefolia</name>
    <dbReference type="NCBI Taxonomy" id="1490495"/>
    <lineage>
        <taxon>Eukaryota</taxon>
        <taxon>Sar</taxon>
        <taxon>Stramenopiles</taxon>
        <taxon>Oomycota</taxon>
        <taxon>Peronosporomycetes</taxon>
        <taxon>Peronosporales</taxon>
        <taxon>Peronosporaceae</taxon>
        <taxon>Phytophthora</taxon>
    </lineage>
</organism>
<gene>
    <name evidence="2" type="ORF">Pfra01_003016300</name>
</gene>
<comment type="caution">
    <text evidence="2">The sequence shown here is derived from an EMBL/GenBank/DDBJ whole genome shotgun (WGS) entry which is preliminary data.</text>
</comment>
<name>A0A9W6YQF3_9STRA</name>
<protein>
    <submittedName>
        <fullName evidence="2">Unnamed protein product</fullName>
    </submittedName>
</protein>
<evidence type="ECO:0000313" key="3">
    <source>
        <dbReference type="Proteomes" id="UP001165121"/>
    </source>
</evidence>
<accession>A0A9W6YQF3</accession>
<sequence>MPSRRSRIATILTTWMRPTLWRTAGKRMVLRPPLRENADEENGDEVSECDGVEESDVDGDIVDLMLNVASISGSG</sequence>
<feature type="region of interest" description="Disordered" evidence="1">
    <location>
        <begin position="33"/>
        <end position="53"/>
    </location>
</feature>
<feature type="compositionally biased region" description="Acidic residues" evidence="1">
    <location>
        <begin position="38"/>
        <end position="53"/>
    </location>
</feature>